<dbReference type="PANTHER" id="PTHR11360:SF284">
    <property type="entry name" value="EG:103B4.3 PROTEIN-RELATED"/>
    <property type="match status" value="1"/>
</dbReference>
<keyword evidence="1" id="KW-0472">Membrane</keyword>
<feature type="transmembrane region" description="Helical" evidence="1">
    <location>
        <begin position="19"/>
        <end position="40"/>
    </location>
</feature>
<dbReference type="EMBL" id="JTDF01005435">
    <property type="protein sequence ID" value="KAF8566238.1"/>
    <property type="molecule type" value="Genomic_DNA"/>
</dbReference>
<organism evidence="2 3">
    <name type="scientific">Paragonimus westermani</name>
    <dbReference type="NCBI Taxonomy" id="34504"/>
    <lineage>
        <taxon>Eukaryota</taxon>
        <taxon>Metazoa</taxon>
        <taxon>Spiralia</taxon>
        <taxon>Lophotrochozoa</taxon>
        <taxon>Platyhelminthes</taxon>
        <taxon>Trematoda</taxon>
        <taxon>Digenea</taxon>
        <taxon>Plagiorchiida</taxon>
        <taxon>Troglotremata</taxon>
        <taxon>Troglotrematidae</taxon>
        <taxon>Paragonimus</taxon>
    </lineage>
</organism>
<evidence type="ECO:0000256" key="1">
    <source>
        <dbReference type="SAM" id="Phobius"/>
    </source>
</evidence>
<dbReference type="InterPro" id="IPR036259">
    <property type="entry name" value="MFS_trans_sf"/>
</dbReference>
<feature type="transmembrane region" description="Helical" evidence="1">
    <location>
        <begin position="123"/>
        <end position="144"/>
    </location>
</feature>
<dbReference type="InterPro" id="IPR050327">
    <property type="entry name" value="Proton-linked_MCT"/>
</dbReference>
<feature type="transmembrane region" description="Helical" evidence="1">
    <location>
        <begin position="60"/>
        <end position="81"/>
    </location>
</feature>
<dbReference type="SUPFAM" id="SSF103473">
    <property type="entry name" value="MFS general substrate transporter"/>
    <property type="match status" value="1"/>
</dbReference>
<sequence>MTESTFGLTVSRQAAHRSLWVDVSAACVIATGASGGASFTARVDDLVVRPHGLAGLVRTLALSIECGRIGLGLGFSVVRVVGIAAEYFEIYRTLALAVCTSGAGLGTFVYSKLGAHMIDTYSWRVALMGYALIHLNIIPICFILRPLPPEPAAEPTVLIPAHPELKVCEMLTTNSSDLRNVEGQNALLRVSSVNTVYASNMGNNLGAHDAAGQCSAVCTPSKIRSCRTKLKGNH</sequence>
<keyword evidence="1" id="KW-1133">Transmembrane helix</keyword>
<keyword evidence="1" id="KW-0812">Transmembrane</keyword>
<gene>
    <name evidence="2" type="ORF">P879_05941</name>
</gene>
<reference evidence="2 3" key="1">
    <citation type="submission" date="2019-07" db="EMBL/GenBank/DDBJ databases">
        <title>Annotation for the trematode Paragonimus westermani.</title>
        <authorList>
            <person name="Choi Y.-J."/>
        </authorList>
    </citation>
    <scope>NUCLEOTIDE SEQUENCE [LARGE SCALE GENOMIC DNA]</scope>
    <source>
        <strain evidence="2">180907_Pwestermani</strain>
    </source>
</reference>
<evidence type="ECO:0008006" key="4">
    <source>
        <dbReference type="Google" id="ProtNLM"/>
    </source>
</evidence>
<proteinExistence type="predicted"/>
<dbReference type="OrthoDB" id="410267at2759"/>
<comment type="caution">
    <text evidence="2">The sequence shown here is derived from an EMBL/GenBank/DDBJ whole genome shotgun (WGS) entry which is preliminary data.</text>
</comment>
<dbReference type="Proteomes" id="UP000699462">
    <property type="component" value="Unassembled WGS sequence"/>
</dbReference>
<name>A0A8T0DGZ5_9TREM</name>
<accession>A0A8T0DGZ5</accession>
<dbReference type="Gene3D" id="1.20.1250.20">
    <property type="entry name" value="MFS general substrate transporter like domains"/>
    <property type="match status" value="1"/>
</dbReference>
<dbReference type="AlphaFoldDB" id="A0A8T0DGZ5"/>
<dbReference type="PANTHER" id="PTHR11360">
    <property type="entry name" value="MONOCARBOXYLATE TRANSPORTER"/>
    <property type="match status" value="1"/>
</dbReference>
<evidence type="ECO:0000313" key="2">
    <source>
        <dbReference type="EMBL" id="KAF8566238.1"/>
    </source>
</evidence>
<protein>
    <recommendedName>
        <fullName evidence="4">Major facilitator superfamily (MFS) profile domain-containing protein</fullName>
    </recommendedName>
</protein>
<feature type="transmembrane region" description="Helical" evidence="1">
    <location>
        <begin position="93"/>
        <end position="111"/>
    </location>
</feature>
<keyword evidence="3" id="KW-1185">Reference proteome</keyword>
<evidence type="ECO:0000313" key="3">
    <source>
        <dbReference type="Proteomes" id="UP000699462"/>
    </source>
</evidence>